<keyword evidence="8" id="KW-1185">Reference proteome</keyword>
<evidence type="ECO:0000256" key="4">
    <source>
        <dbReference type="ARBA" id="ARBA00023157"/>
    </source>
</evidence>
<dbReference type="InterPro" id="IPR051940">
    <property type="entry name" value="Chitin_bind-dev_reg"/>
</dbReference>
<dbReference type="InterPro" id="IPR036508">
    <property type="entry name" value="Chitin-bd_dom_sf"/>
</dbReference>
<dbReference type="InterPro" id="IPR002557">
    <property type="entry name" value="Chitin-bd_dom"/>
</dbReference>
<dbReference type="EMBL" id="PZQS01000002">
    <property type="protein sequence ID" value="PVD37275.1"/>
    <property type="molecule type" value="Genomic_DNA"/>
</dbReference>
<feature type="domain" description="Chitin-binding type-2" evidence="6">
    <location>
        <begin position="238"/>
        <end position="293"/>
    </location>
</feature>
<dbReference type="PANTHER" id="PTHR23301:SF0">
    <property type="entry name" value="CHITIN-BINDING TYPE-2 DOMAIN-CONTAINING PROTEIN-RELATED"/>
    <property type="match status" value="1"/>
</dbReference>
<dbReference type="PANTHER" id="PTHR23301">
    <property type="entry name" value="CHITIN BINDING PERITROPHIN-A"/>
    <property type="match status" value="1"/>
</dbReference>
<evidence type="ECO:0000256" key="3">
    <source>
        <dbReference type="ARBA" id="ARBA00022737"/>
    </source>
</evidence>
<dbReference type="Pfam" id="PF01607">
    <property type="entry name" value="CBM_14"/>
    <property type="match status" value="1"/>
</dbReference>
<dbReference type="GO" id="GO:0005576">
    <property type="term" value="C:extracellular region"/>
    <property type="evidence" value="ECO:0007669"/>
    <property type="project" value="InterPro"/>
</dbReference>
<dbReference type="Gene3D" id="2.170.140.10">
    <property type="entry name" value="Chitin binding domain"/>
    <property type="match status" value="1"/>
</dbReference>
<gene>
    <name evidence="7" type="ORF">C0Q70_04272</name>
</gene>
<evidence type="ECO:0000256" key="1">
    <source>
        <dbReference type="ARBA" id="ARBA00022669"/>
    </source>
</evidence>
<reference evidence="7 8" key="1">
    <citation type="submission" date="2018-04" db="EMBL/GenBank/DDBJ databases">
        <title>The genome of golden apple snail Pomacea canaliculata provides insight into stress tolerance and invasive adaptation.</title>
        <authorList>
            <person name="Liu C."/>
            <person name="Liu B."/>
            <person name="Ren Y."/>
            <person name="Zhang Y."/>
            <person name="Wang H."/>
            <person name="Li S."/>
            <person name="Jiang F."/>
            <person name="Yin L."/>
            <person name="Zhang G."/>
            <person name="Qian W."/>
            <person name="Fan W."/>
        </authorList>
    </citation>
    <scope>NUCLEOTIDE SEQUENCE [LARGE SCALE GENOMIC DNA]</scope>
    <source>
        <strain evidence="7">SZHN2017</strain>
        <tissue evidence="7">Muscle</tissue>
    </source>
</reference>
<keyword evidence="1" id="KW-0147">Chitin-binding</keyword>
<dbReference type="SMART" id="SM00494">
    <property type="entry name" value="ChtBD2"/>
    <property type="match status" value="1"/>
</dbReference>
<organism evidence="7 8">
    <name type="scientific">Pomacea canaliculata</name>
    <name type="common">Golden apple snail</name>
    <dbReference type="NCBI Taxonomy" id="400727"/>
    <lineage>
        <taxon>Eukaryota</taxon>
        <taxon>Metazoa</taxon>
        <taxon>Spiralia</taxon>
        <taxon>Lophotrochozoa</taxon>
        <taxon>Mollusca</taxon>
        <taxon>Gastropoda</taxon>
        <taxon>Caenogastropoda</taxon>
        <taxon>Architaenioglossa</taxon>
        <taxon>Ampullarioidea</taxon>
        <taxon>Ampullariidae</taxon>
        <taxon>Pomacea</taxon>
    </lineage>
</organism>
<comment type="caution">
    <text evidence="7">The sequence shown here is derived from an EMBL/GenBank/DDBJ whole genome shotgun (WGS) entry which is preliminary data.</text>
</comment>
<dbReference type="SUPFAM" id="SSF57625">
    <property type="entry name" value="Invertebrate chitin-binding proteins"/>
    <property type="match status" value="1"/>
</dbReference>
<dbReference type="AlphaFoldDB" id="A0A2T7PV22"/>
<keyword evidence="5" id="KW-0325">Glycoprotein</keyword>
<protein>
    <recommendedName>
        <fullName evidence="6">Chitin-binding type-2 domain-containing protein</fullName>
    </recommendedName>
</protein>
<keyword evidence="2" id="KW-0732">Signal</keyword>
<evidence type="ECO:0000256" key="2">
    <source>
        <dbReference type="ARBA" id="ARBA00022729"/>
    </source>
</evidence>
<dbReference type="PROSITE" id="PS50940">
    <property type="entry name" value="CHIT_BIND_II"/>
    <property type="match status" value="1"/>
</dbReference>
<evidence type="ECO:0000259" key="6">
    <source>
        <dbReference type="PROSITE" id="PS50940"/>
    </source>
</evidence>
<dbReference type="GO" id="GO:0008061">
    <property type="term" value="F:chitin binding"/>
    <property type="evidence" value="ECO:0007669"/>
    <property type="project" value="UniProtKB-KW"/>
</dbReference>
<keyword evidence="3" id="KW-0677">Repeat</keyword>
<proteinExistence type="predicted"/>
<dbReference type="Proteomes" id="UP000245119">
    <property type="component" value="Linkage Group LG2"/>
</dbReference>
<name>A0A2T7PV22_POMCA</name>
<evidence type="ECO:0000256" key="5">
    <source>
        <dbReference type="ARBA" id="ARBA00023180"/>
    </source>
</evidence>
<sequence>MPENSISSDVFSHWSGQEVDDKWTVIGKKRDGILENEAAIPAANDRDDENRYVEYKLDSTPFEGNKVWSSLTDARTYEPRWDIRHNVKESDVSGTEDRSLTTPEASTTAKYIVDPSNAIQDTQRVKSETFPPVVRDYSPRTWSPFNPHFASPNLGSLWGLNPNFQHNTHHFAPEKFNDMGSYPEFQFGRPSPWKPSDISYHVKNAKPKVSSEVLKTLGIKQKTILSEETLPKFLHFNGYLCPGLFGYFGDVMDCRSFFICSWGVPYRFYCPSGTLWNPVESVCDWSRNVKCSKK</sequence>
<keyword evidence="4" id="KW-1015">Disulfide bond</keyword>
<dbReference type="OrthoDB" id="6162715at2759"/>
<accession>A0A2T7PV22</accession>
<evidence type="ECO:0000313" key="7">
    <source>
        <dbReference type="EMBL" id="PVD37275.1"/>
    </source>
</evidence>
<evidence type="ECO:0000313" key="8">
    <source>
        <dbReference type="Proteomes" id="UP000245119"/>
    </source>
</evidence>